<accession>A0ABU4HPK8</accession>
<dbReference type="InterPro" id="IPR002347">
    <property type="entry name" value="SDR_fam"/>
</dbReference>
<reference evidence="4" key="1">
    <citation type="submission" date="2023-07" db="EMBL/GenBank/DDBJ databases">
        <title>Conexibacter stalactiti sp. nov., isolated from stalactites in a lava cave and emended description of the genus Conexibacter.</title>
        <authorList>
            <person name="Lee S.D."/>
        </authorList>
    </citation>
    <scope>NUCLEOTIDE SEQUENCE [LARGE SCALE GENOMIC DNA]</scope>
    <source>
        <strain evidence="4">KCTC 39840</strain>
    </source>
</reference>
<evidence type="ECO:0000256" key="2">
    <source>
        <dbReference type="RuleBase" id="RU000363"/>
    </source>
</evidence>
<dbReference type="InterPro" id="IPR036291">
    <property type="entry name" value="NAD(P)-bd_dom_sf"/>
</dbReference>
<organism evidence="3 4">
    <name type="scientific">Conexibacter stalactiti</name>
    <dbReference type="NCBI Taxonomy" id="1940611"/>
    <lineage>
        <taxon>Bacteria</taxon>
        <taxon>Bacillati</taxon>
        <taxon>Actinomycetota</taxon>
        <taxon>Thermoleophilia</taxon>
        <taxon>Solirubrobacterales</taxon>
        <taxon>Conexibacteraceae</taxon>
        <taxon>Conexibacter</taxon>
    </lineage>
</organism>
<gene>
    <name evidence="3" type="ORF">R7226_12820</name>
</gene>
<evidence type="ECO:0000313" key="3">
    <source>
        <dbReference type="EMBL" id="MDW5595226.1"/>
    </source>
</evidence>
<dbReference type="Proteomes" id="UP001284601">
    <property type="component" value="Unassembled WGS sequence"/>
</dbReference>
<comment type="caution">
    <text evidence="3">The sequence shown here is derived from an EMBL/GenBank/DDBJ whole genome shotgun (WGS) entry which is preliminary data.</text>
</comment>
<protein>
    <submittedName>
        <fullName evidence="3">SDR family NAD(P)-dependent oxidoreductase</fullName>
    </submittedName>
</protein>
<dbReference type="PANTHER" id="PTHR44229">
    <property type="entry name" value="15-HYDROXYPROSTAGLANDIN DEHYDROGENASE [NAD(+)]"/>
    <property type="match status" value="1"/>
</dbReference>
<dbReference type="Pfam" id="PF00106">
    <property type="entry name" value="adh_short"/>
    <property type="match status" value="1"/>
</dbReference>
<sequence>MTDPSTDLRDKVALVTGGASGIGRLTALALAEAGAEVVVADIDGDGAERVAREIGGHALATDVSDLDANHAMVAFTQEHAGGLDLVFLNAGVTSDTMIGEGFDLARYRRAMGVNLDGVVFGTQAALPALKARGGGAIVATASLAGLTAVPLDAIYAANKHAVVGLTRSLGPLLAADGIRFNAVCPTFAETPLIAHVREGLRGAGFELLDPQIVADAALRLFAGRESGECWFVQIGREPAPFQFRNIPGPRTAPAEEEVAP</sequence>
<proteinExistence type="inferred from homology"/>
<dbReference type="CDD" id="cd05233">
    <property type="entry name" value="SDR_c"/>
    <property type="match status" value="1"/>
</dbReference>
<dbReference type="Gene3D" id="3.40.50.720">
    <property type="entry name" value="NAD(P)-binding Rossmann-like Domain"/>
    <property type="match status" value="1"/>
</dbReference>
<evidence type="ECO:0000313" key="4">
    <source>
        <dbReference type="Proteomes" id="UP001284601"/>
    </source>
</evidence>
<dbReference type="SUPFAM" id="SSF51735">
    <property type="entry name" value="NAD(P)-binding Rossmann-fold domains"/>
    <property type="match status" value="1"/>
</dbReference>
<dbReference type="PRINTS" id="PR00080">
    <property type="entry name" value="SDRFAMILY"/>
</dbReference>
<evidence type="ECO:0000256" key="1">
    <source>
        <dbReference type="ARBA" id="ARBA00023002"/>
    </source>
</evidence>
<reference evidence="3 4" key="2">
    <citation type="submission" date="2023-10" db="EMBL/GenBank/DDBJ databases">
        <authorList>
            <person name="Han X.F."/>
        </authorList>
    </citation>
    <scope>NUCLEOTIDE SEQUENCE [LARGE SCALE GENOMIC DNA]</scope>
    <source>
        <strain evidence="3 4">KCTC 39840</strain>
    </source>
</reference>
<name>A0ABU4HPK8_9ACTN</name>
<dbReference type="PRINTS" id="PR00081">
    <property type="entry name" value="GDHRDH"/>
</dbReference>
<dbReference type="RefSeq" id="WP_318597563.1">
    <property type="nucleotide sequence ID" value="NZ_JAWSTH010000029.1"/>
</dbReference>
<comment type="similarity">
    <text evidence="2">Belongs to the short-chain dehydrogenases/reductases (SDR) family.</text>
</comment>
<dbReference type="EMBL" id="JAWSTH010000029">
    <property type="protein sequence ID" value="MDW5595226.1"/>
    <property type="molecule type" value="Genomic_DNA"/>
</dbReference>
<keyword evidence="4" id="KW-1185">Reference proteome</keyword>
<keyword evidence="1" id="KW-0560">Oxidoreductase</keyword>
<dbReference type="PANTHER" id="PTHR44229:SF4">
    <property type="entry name" value="15-HYDROXYPROSTAGLANDIN DEHYDROGENASE [NAD(+)]"/>
    <property type="match status" value="1"/>
</dbReference>